<dbReference type="InterPro" id="IPR002731">
    <property type="entry name" value="ATPase_BadF"/>
</dbReference>
<keyword evidence="5" id="KW-0119">Carbohydrate metabolism</keyword>
<dbReference type="InterPro" id="IPR046348">
    <property type="entry name" value="SIS_dom_sf"/>
</dbReference>
<dbReference type="NCBIfam" id="NF003915">
    <property type="entry name" value="PRK05441.1"/>
    <property type="match status" value="1"/>
</dbReference>
<dbReference type="GO" id="GO:0009750">
    <property type="term" value="P:response to fructose"/>
    <property type="evidence" value="ECO:0007669"/>
    <property type="project" value="TreeGrafter"/>
</dbReference>
<dbReference type="Proteomes" id="UP000275385">
    <property type="component" value="Unassembled WGS sequence"/>
</dbReference>
<keyword evidence="4" id="KW-0456">Lyase</keyword>
<feature type="domain" description="SIS" evidence="8">
    <location>
        <begin position="60"/>
        <end position="226"/>
    </location>
</feature>
<dbReference type="PANTHER" id="PTHR10088">
    <property type="entry name" value="GLUCOKINASE REGULATORY PROTEIN"/>
    <property type="match status" value="1"/>
</dbReference>
<keyword evidence="10" id="KW-1185">Reference proteome</keyword>
<dbReference type="SUPFAM" id="SSF53067">
    <property type="entry name" value="Actin-like ATPase domain"/>
    <property type="match status" value="2"/>
</dbReference>
<dbReference type="PROSITE" id="PS50012">
    <property type="entry name" value="RCC1_3"/>
    <property type="match status" value="1"/>
</dbReference>
<dbReference type="Gene3D" id="3.30.420.40">
    <property type="match status" value="2"/>
</dbReference>
<proteinExistence type="inferred from homology"/>
<dbReference type="STRING" id="177199.A0A420Y3R5"/>
<reference evidence="9 10" key="1">
    <citation type="submission" date="2018-08" db="EMBL/GenBank/DDBJ databases">
        <title>Draft genome of the lignicolous fungus Coniochaeta pulveracea.</title>
        <authorList>
            <person name="Borstlap C.J."/>
            <person name="De Witt R.N."/>
            <person name="Botha A."/>
            <person name="Volschenk H."/>
        </authorList>
    </citation>
    <scope>NUCLEOTIDE SEQUENCE [LARGE SCALE GENOMIC DNA]</scope>
    <source>
        <strain evidence="9 10">CAB683</strain>
    </source>
</reference>
<dbReference type="InterPro" id="IPR005486">
    <property type="entry name" value="Glucokinase_regulatory_CS"/>
</dbReference>
<dbReference type="GO" id="GO:0004857">
    <property type="term" value="F:enzyme inhibitor activity"/>
    <property type="evidence" value="ECO:0007669"/>
    <property type="project" value="TreeGrafter"/>
</dbReference>
<dbReference type="NCBIfam" id="TIGR00274">
    <property type="entry name" value="N-acetylmuramic acid 6-phosphate etherase"/>
    <property type="match status" value="1"/>
</dbReference>
<dbReference type="PROSITE" id="PS51464">
    <property type="entry name" value="SIS"/>
    <property type="match status" value="1"/>
</dbReference>
<evidence type="ECO:0000313" key="9">
    <source>
        <dbReference type="EMBL" id="RKU42512.1"/>
    </source>
</evidence>
<dbReference type="EC" id="2.7.1.59" evidence="2"/>
<dbReference type="CDD" id="cd24007">
    <property type="entry name" value="ASKHA_NBD_eukNAGK-like"/>
    <property type="match status" value="1"/>
</dbReference>
<evidence type="ECO:0000313" key="10">
    <source>
        <dbReference type="Proteomes" id="UP000275385"/>
    </source>
</evidence>
<name>A0A420Y3R5_9PEZI</name>
<comment type="caution">
    <text evidence="9">The sequence shown here is derived from an EMBL/GenBank/DDBJ whole genome shotgun (WGS) entry which is preliminary data.</text>
</comment>
<dbReference type="GO" id="GO:0070095">
    <property type="term" value="F:fructose-6-phosphate binding"/>
    <property type="evidence" value="ECO:0007669"/>
    <property type="project" value="TreeGrafter"/>
</dbReference>
<dbReference type="GO" id="GO:0045127">
    <property type="term" value="F:N-acetylglucosamine kinase activity"/>
    <property type="evidence" value="ECO:0007669"/>
    <property type="project" value="UniProtKB-EC"/>
</dbReference>
<dbReference type="InterPro" id="IPR001347">
    <property type="entry name" value="SIS_dom"/>
</dbReference>
<dbReference type="GO" id="GO:0046348">
    <property type="term" value="P:amino sugar catabolic process"/>
    <property type="evidence" value="ECO:0007669"/>
    <property type="project" value="InterPro"/>
</dbReference>
<accession>A0A420Y3R5</accession>
<dbReference type="PROSITE" id="PS01272">
    <property type="entry name" value="GCKR"/>
    <property type="match status" value="1"/>
</dbReference>
<dbReference type="InterPro" id="IPR043129">
    <property type="entry name" value="ATPase_NBD"/>
</dbReference>
<dbReference type="PANTHER" id="PTHR10088:SF4">
    <property type="entry name" value="GLUCOKINASE REGULATORY PROTEIN"/>
    <property type="match status" value="1"/>
</dbReference>
<dbReference type="GO" id="GO:0005654">
    <property type="term" value="C:nucleoplasm"/>
    <property type="evidence" value="ECO:0007669"/>
    <property type="project" value="TreeGrafter"/>
</dbReference>
<dbReference type="InterPro" id="IPR040190">
    <property type="entry name" value="MURQ/GCKR"/>
</dbReference>
<evidence type="ECO:0000256" key="1">
    <source>
        <dbReference type="ARBA" id="ARBA00006198"/>
    </source>
</evidence>
<dbReference type="Pfam" id="PF22645">
    <property type="entry name" value="GKRP_SIS_N"/>
    <property type="match status" value="1"/>
</dbReference>
<dbReference type="FunFam" id="3.40.50.10490:FF:000014">
    <property type="entry name" value="N-acetylmuramic acid 6-phosphate etherase"/>
    <property type="match status" value="1"/>
</dbReference>
<evidence type="ECO:0000256" key="7">
    <source>
        <dbReference type="PROSITE-ProRule" id="PRU00235"/>
    </source>
</evidence>
<evidence type="ECO:0000256" key="4">
    <source>
        <dbReference type="ARBA" id="ARBA00023239"/>
    </source>
</evidence>
<dbReference type="GO" id="GO:0042593">
    <property type="term" value="P:glucose homeostasis"/>
    <property type="evidence" value="ECO:0007669"/>
    <property type="project" value="TreeGrafter"/>
</dbReference>
<dbReference type="EMBL" id="QVQW01000055">
    <property type="protein sequence ID" value="RKU42512.1"/>
    <property type="molecule type" value="Genomic_DNA"/>
</dbReference>
<dbReference type="GO" id="GO:0016835">
    <property type="term" value="F:carbon-oxygen lyase activity"/>
    <property type="evidence" value="ECO:0007669"/>
    <property type="project" value="InterPro"/>
</dbReference>
<dbReference type="NCBIfam" id="NF009222">
    <property type="entry name" value="PRK12570.1"/>
    <property type="match status" value="1"/>
</dbReference>
<comment type="similarity">
    <text evidence="1">Belongs to the eukaryotic-type N-acetylglucosamine kinase family.</text>
</comment>
<dbReference type="CDD" id="cd05007">
    <property type="entry name" value="SIS_Etherase"/>
    <property type="match status" value="1"/>
</dbReference>
<organism evidence="9 10">
    <name type="scientific">Coniochaeta pulveracea</name>
    <dbReference type="NCBI Taxonomy" id="177199"/>
    <lineage>
        <taxon>Eukaryota</taxon>
        <taxon>Fungi</taxon>
        <taxon>Dikarya</taxon>
        <taxon>Ascomycota</taxon>
        <taxon>Pezizomycotina</taxon>
        <taxon>Sordariomycetes</taxon>
        <taxon>Sordariomycetidae</taxon>
        <taxon>Coniochaetales</taxon>
        <taxon>Coniochaetaceae</taxon>
        <taxon>Coniochaeta</taxon>
    </lineage>
</organism>
<dbReference type="OrthoDB" id="311172at2759"/>
<dbReference type="GO" id="GO:0030246">
    <property type="term" value="F:carbohydrate binding"/>
    <property type="evidence" value="ECO:0007669"/>
    <property type="project" value="TreeGrafter"/>
</dbReference>
<dbReference type="GO" id="GO:0019899">
    <property type="term" value="F:enzyme binding"/>
    <property type="evidence" value="ECO:0007669"/>
    <property type="project" value="TreeGrafter"/>
</dbReference>
<evidence type="ECO:0000256" key="2">
    <source>
        <dbReference type="ARBA" id="ARBA00012122"/>
    </source>
</evidence>
<feature type="repeat" description="RCC1" evidence="7">
    <location>
        <begin position="68"/>
        <end position="116"/>
    </location>
</feature>
<dbReference type="InterPro" id="IPR005488">
    <property type="entry name" value="Etherase_MurQ"/>
</dbReference>
<evidence type="ECO:0000259" key="8">
    <source>
        <dbReference type="PROSITE" id="PS51464"/>
    </source>
</evidence>
<dbReference type="Gene3D" id="3.40.50.10490">
    <property type="entry name" value="Glucose-6-phosphate isomerase like protein, domain 1"/>
    <property type="match status" value="1"/>
</dbReference>
<gene>
    <name evidence="9" type="ORF">DL546_002501</name>
</gene>
<protein>
    <recommendedName>
        <fullName evidence="3">N-acetyl-D-glucosamine kinase</fullName>
        <ecNumber evidence="2">2.7.1.59</ecNumber>
    </recommendedName>
    <alternativeName>
        <fullName evidence="6">GlcNAc kinase</fullName>
    </alternativeName>
</protein>
<dbReference type="Pfam" id="PF01869">
    <property type="entry name" value="BcrAD_BadFG"/>
    <property type="match status" value="1"/>
</dbReference>
<dbReference type="SUPFAM" id="SSF53697">
    <property type="entry name" value="SIS domain"/>
    <property type="match status" value="1"/>
</dbReference>
<evidence type="ECO:0000256" key="3">
    <source>
        <dbReference type="ARBA" id="ARBA00014974"/>
    </source>
</evidence>
<dbReference type="HAMAP" id="MF_00068">
    <property type="entry name" value="MurQ"/>
    <property type="match status" value="1"/>
</dbReference>
<dbReference type="GO" id="GO:0005829">
    <property type="term" value="C:cytosol"/>
    <property type="evidence" value="ECO:0007669"/>
    <property type="project" value="TreeGrafter"/>
</dbReference>
<sequence>MSAPPVQLGGLQTEHRNPRTTHIDRVSTLELCKILNREDVTVPLAVQPCIPVIAEVIETLSERVRNGGRVFYIGAGTSGRLGVLDASEIPPTYSAPPGQFVALMAGGDYALRHAKEGAEDDREGAQADLEPFNLDPKVDSLIGIASSGRTPYVLGGLEFMKSLGATTVGLVCVSPSAVGTEGNADYLIAPITGPEAVTGSTRMKAGTVTKLVLNMISSGIMIKLGKTYGNLMIDVKATNVKLKQRARNILRFVGGSACTQTDEELDQILQECNGSVKLAAVVIVLKVSVAEAEERLERNKGVLARVFEAAEQEKNDPSRGGQDEGIVLCVDAGGTSCKAAIMTKAGDTGLGTAGPCNVTNVGVDAAMATVAQAVQDAVDSCATTKGRQLQDIKVSAAWVGMAGYGRPSITPAIDRSLSSLISLPGGTKLRVTTDIDLLPTSVQAQTDVDNAIVIVAGTGSIAMSYAKVQGQFQRTHRVGGWGHLLGDDGSGFGIGREALRRALYASDQRRLDGVTEDEPISPLSQAIFQHFQALYPNSHPEDLLSTILLPGSDGSDTASISAVKRIASVAKLVLSMADSDDEAQGIVDAGVAHLTDLVSLLARKQNIDTARTALVLAGGMMQDALYRETLVKALETRCGRFGHTETVTQPALAGARYLLSQI</sequence>
<dbReference type="AlphaFoldDB" id="A0A420Y3R5"/>
<dbReference type="Gene3D" id="1.10.8.1080">
    <property type="match status" value="1"/>
</dbReference>
<dbReference type="InterPro" id="IPR000408">
    <property type="entry name" value="Reg_chr_condens"/>
</dbReference>
<evidence type="ECO:0000256" key="6">
    <source>
        <dbReference type="ARBA" id="ARBA00031123"/>
    </source>
</evidence>
<evidence type="ECO:0000256" key="5">
    <source>
        <dbReference type="ARBA" id="ARBA00023277"/>
    </source>
</evidence>